<organism evidence="1 3">
    <name type="scientific">Flavobacterium hibernum</name>
    <dbReference type="NCBI Taxonomy" id="37752"/>
    <lineage>
        <taxon>Bacteria</taxon>
        <taxon>Pseudomonadati</taxon>
        <taxon>Bacteroidota</taxon>
        <taxon>Flavobacteriia</taxon>
        <taxon>Flavobacteriales</taxon>
        <taxon>Flavobacteriaceae</taxon>
        <taxon>Flavobacterium</taxon>
    </lineage>
</organism>
<accession>A0A0D0ENR3</accession>
<evidence type="ECO:0000313" key="2">
    <source>
        <dbReference type="EMBL" id="OXA84830.1"/>
    </source>
</evidence>
<dbReference type="Proteomes" id="UP000032061">
    <property type="component" value="Unassembled WGS sequence"/>
</dbReference>
<dbReference type="AlphaFoldDB" id="A0A0D0ENR3"/>
<reference evidence="2 4" key="2">
    <citation type="submission" date="2016-11" db="EMBL/GenBank/DDBJ databases">
        <title>Whole genomes of Flavobacteriaceae.</title>
        <authorList>
            <person name="Stine C."/>
            <person name="Li C."/>
            <person name="Tadesse D."/>
        </authorList>
    </citation>
    <scope>NUCLEOTIDE SEQUENCE [LARGE SCALE GENOMIC DNA]</scope>
    <source>
        <strain evidence="2 4">ATCC 51468</strain>
    </source>
</reference>
<protein>
    <submittedName>
        <fullName evidence="2">Response regulator</fullName>
    </submittedName>
    <submittedName>
        <fullName evidence="1">Transcriptional regulator</fullName>
    </submittedName>
</protein>
<keyword evidence="4" id="KW-1185">Reference proteome</keyword>
<proteinExistence type="predicted"/>
<dbReference type="STRING" id="37752.IW18_00055"/>
<dbReference type="EMBL" id="JPRK01000001">
    <property type="protein sequence ID" value="KIO54820.1"/>
    <property type="molecule type" value="Genomic_DNA"/>
</dbReference>
<evidence type="ECO:0000313" key="3">
    <source>
        <dbReference type="Proteomes" id="UP000032061"/>
    </source>
</evidence>
<dbReference type="EMBL" id="MUGX01000028">
    <property type="protein sequence ID" value="OXA84830.1"/>
    <property type="molecule type" value="Genomic_DNA"/>
</dbReference>
<dbReference type="Gene3D" id="3.40.50.2300">
    <property type="match status" value="1"/>
</dbReference>
<sequence length="222" mass="25155">MFKKVLVAEDLDSISIAVIQVLEDLKVPIIHHVKYCDDGLLRIKKALLDNEPYDLLITDLSFKTDHRKVNLNSGEDLVEAANEFQPKLKKIVFSIEDKSYRIKSLFSDLGINAYVSKGRNSINELRKAIEGTYRNEEKILSSDLSFSFNDKALIEIESYDISILKLLAQGYILENISNEFKASSITPNGTSSIEKRINKLKIYFKANNNVHLIAIAKDFGLV</sequence>
<name>A0A0D0ENR3_9FLAO</name>
<evidence type="ECO:0000313" key="4">
    <source>
        <dbReference type="Proteomes" id="UP000198302"/>
    </source>
</evidence>
<dbReference type="OrthoDB" id="659223at2"/>
<evidence type="ECO:0000313" key="1">
    <source>
        <dbReference type="EMBL" id="KIO54820.1"/>
    </source>
</evidence>
<dbReference type="InterPro" id="IPR011006">
    <property type="entry name" value="CheY-like_superfamily"/>
</dbReference>
<reference evidence="1 3" key="1">
    <citation type="submission" date="2015-01" db="EMBL/GenBank/DDBJ databases">
        <title>Genome of Flavobacterium hibernum DSM 12611.</title>
        <authorList>
            <person name="Stropko S.J."/>
            <person name="Pipes S.E."/>
            <person name="Newman J.D."/>
        </authorList>
    </citation>
    <scope>NUCLEOTIDE SEQUENCE [LARGE SCALE GENOMIC DNA]</scope>
    <source>
        <strain evidence="1 3">DSM 12611</strain>
    </source>
</reference>
<dbReference type="SUPFAM" id="SSF52172">
    <property type="entry name" value="CheY-like"/>
    <property type="match status" value="1"/>
</dbReference>
<gene>
    <name evidence="2" type="ORF">B0A73_18370</name>
    <name evidence="1" type="ORF">IW18_00055</name>
</gene>
<comment type="caution">
    <text evidence="1">The sequence shown here is derived from an EMBL/GenBank/DDBJ whole genome shotgun (WGS) entry which is preliminary data.</text>
</comment>
<dbReference type="RefSeq" id="WP_041515550.1">
    <property type="nucleotide sequence ID" value="NZ_JPRK01000001.1"/>
</dbReference>
<dbReference type="Proteomes" id="UP000198302">
    <property type="component" value="Unassembled WGS sequence"/>
</dbReference>